<dbReference type="CDD" id="cd01949">
    <property type="entry name" value="GGDEF"/>
    <property type="match status" value="1"/>
</dbReference>
<dbReference type="PROSITE" id="PS50883">
    <property type="entry name" value="EAL"/>
    <property type="match status" value="1"/>
</dbReference>
<feature type="domain" description="EAL" evidence="1">
    <location>
        <begin position="225"/>
        <end position="479"/>
    </location>
</feature>
<dbReference type="InterPro" id="IPR035919">
    <property type="entry name" value="EAL_sf"/>
</dbReference>
<feature type="domain" description="GGDEF" evidence="2">
    <location>
        <begin position="82"/>
        <end position="216"/>
    </location>
</feature>
<accession>A0A5A9W0T8</accession>
<evidence type="ECO:0000313" key="4">
    <source>
        <dbReference type="Proteomes" id="UP000325302"/>
    </source>
</evidence>
<evidence type="ECO:0000259" key="2">
    <source>
        <dbReference type="PROSITE" id="PS50887"/>
    </source>
</evidence>
<dbReference type="InterPro" id="IPR043128">
    <property type="entry name" value="Rev_trsase/Diguanyl_cyclase"/>
</dbReference>
<dbReference type="InterPro" id="IPR000160">
    <property type="entry name" value="GGDEF_dom"/>
</dbReference>
<dbReference type="Pfam" id="PF00990">
    <property type="entry name" value="GGDEF"/>
    <property type="match status" value="1"/>
</dbReference>
<dbReference type="AlphaFoldDB" id="A0A5A9W0T8"/>
<keyword evidence="4" id="KW-1185">Reference proteome</keyword>
<dbReference type="SMART" id="SM00267">
    <property type="entry name" value="GGDEF"/>
    <property type="match status" value="1"/>
</dbReference>
<dbReference type="SMART" id="SM00052">
    <property type="entry name" value="EAL"/>
    <property type="match status" value="1"/>
</dbReference>
<dbReference type="PANTHER" id="PTHR44757:SF2">
    <property type="entry name" value="BIOFILM ARCHITECTURE MAINTENANCE PROTEIN MBAA"/>
    <property type="match status" value="1"/>
</dbReference>
<sequence length="494" mass="56272">MALEISLLLGGWLSLTYWMHRRHRHSIRQIESRHAHTRQVLEEAHNELKRLHNFDAITQLANRNLFNRTLNRQMLKAVKQHKQLAVIFIDLDGFKRVNSRFGHETGDQLLRFLAQPLAEVLPEPALLARIGGDEFAAVIPDLEDKDEIQPLLHALLRAARTPFEYHGHRLHLSASIGLTFYPQDDEVDADQLLRQADQAMYAAKIAGKNRCMVFNSSEDKHLRGHNELLEQLRRAIDLSELVLFYQPKVNMRSGQVIGMEALIRWQHPEKGLLAPAYFLPVIENHPLSIALGEWVISQALHQHQLWLKTGFYLPISVNISGYHLQQADFTERLKHLLGLFPKVKAGALEIEILETVALEDIKRVTETLNACRKMGVNFALDDFGTGYSSLTYLRHLPTQVLKIDQSFVRGMLQDAEDFSILEGIFGLSLAFDRELIAEGVASEAHGCKLLEMGCELGQGYAIAKPMPAEAIQAWVEEWKPPTSWTQTQKLTRCY</sequence>
<proteinExistence type="predicted"/>
<protein>
    <submittedName>
        <fullName evidence="3">EAL domain-containing protein</fullName>
    </submittedName>
</protein>
<dbReference type="SUPFAM" id="SSF141868">
    <property type="entry name" value="EAL domain-like"/>
    <property type="match status" value="1"/>
</dbReference>
<comment type="caution">
    <text evidence="3">The sequence shown here is derived from an EMBL/GenBank/DDBJ whole genome shotgun (WGS) entry which is preliminary data.</text>
</comment>
<dbReference type="Gene3D" id="3.20.20.450">
    <property type="entry name" value="EAL domain"/>
    <property type="match status" value="1"/>
</dbReference>
<dbReference type="NCBIfam" id="TIGR00254">
    <property type="entry name" value="GGDEF"/>
    <property type="match status" value="1"/>
</dbReference>
<dbReference type="Pfam" id="PF00563">
    <property type="entry name" value="EAL"/>
    <property type="match status" value="1"/>
</dbReference>
<dbReference type="SUPFAM" id="SSF55073">
    <property type="entry name" value="Nucleotide cyclase"/>
    <property type="match status" value="1"/>
</dbReference>
<name>A0A5A9W0T8_9GAMM</name>
<evidence type="ECO:0000259" key="1">
    <source>
        <dbReference type="PROSITE" id="PS50883"/>
    </source>
</evidence>
<dbReference type="InterPro" id="IPR029787">
    <property type="entry name" value="Nucleotide_cyclase"/>
</dbReference>
<dbReference type="OrthoDB" id="9176779at2"/>
<dbReference type="EMBL" id="SMRS01000007">
    <property type="protein sequence ID" value="KAA0874163.1"/>
    <property type="molecule type" value="Genomic_DNA"/>
</dbReference>
<organism evidence="3 4">
    <name type="scientific">Nitrincola tapanii</name>
    <dbReference type="NCBI Taxonomy" id="1708751"/>
    <lineage>
        <taxon>Bacteria</taxon>
        <taxon>Pseudomonadati</taxon>
        <taxon>Pseudomonadota</taxon>
        <taxon>Gammaproteobacteria</taxon>
        <taxon>Oceanospirillales</taxon>
        <taxon>Oceanospirillaceae</taxon>
        <taxon>Nitrincola</taxon>
    </lineage>
</organism>
<dbReference type="CDD" id="cd01948">
    <property type="entry name" value="EAL"/>
    <property type="match status" value="1"/>
</dbReference>
<dbReference type="PROSITE" id="PS50887">
    <property type="entry name" value="GGDEF"/>
    <property type="match status" value="1"/>
</dbReference>
<dbReference type="PANTHER" id="PTHR44757">
    <property type="entry name" value="DIGUANYLATE CYCLASE DGCP"/>
    <property type="match status" value="1"/>
</dbReference>
<dbReference type="InterPro" id="IPR001633">
    <property type="entry name" value="EAL_dom"/>
</dbReference>
<gene>
    <name evidence="3" type="ORF">E1H14_10335</name>
</gene>
<dbReference type="Proteomes" id="UP000325302">
    <property type="component" value="Unassembled WGS sequence"/>
</dbReference>
<reference evidence="3 4" key="1">
    <citation type="submission" date="2019-03" db="EMBL/GenBank/DDBJ databases">
        <title>Nitrincola sp. nov. isolated from an Indian soda lake.</title>
        <authorList>
            <person name="Joshi A."/>
            <person name="Thite S.V."/>
            <person name="Joseph N."/>
            <person name="Dhotre D."/>
            <person name="Moorthy M."/>
            <person name="Shouche Y.S."/>
        </authorList>
    </citation>
    <scope>NUCLEOTIDE SEQUENCE [LARGE SCALE GENOMIC DNA]</scope>
    <source>
        <strain evidence="3 4">MEB193</strain>
    </source>
</reference>
<evidence type="ECO:0000313" key="3">
    <source>
        <dbReference type="EMBL" id="KAA0874163.1"/>
    </source>
</evidence>
<dbReference type="InterPro" id="IPR052155">
    <property type="entry name" value="Biofilm_reg_signaling"/>
</dbReference>
<dbReference type="RefSeq" id="WP_149391395.1">
    <property type="nucleotide sequence ID" value="NZ_SMRS01000007.1"/>
</dbReference>
<dbReference type="Gene3D" id="3.30.70.270">
    <property type="match status" value="1"/>
</dbReference>